<reference evidence="1 2" key="1">
    <citation type="submission" date="2016-06" db="EMBL/GenBank/DDBJ databases">
        <title>Draft genome sequence of Pseudomonas sp. S1E40, a novel strain antagonistic activity to fungal plant pathogen.</title>
        <authorList>
            <person name="Tambong J.T."/>
            <person name="Tchagang C."/>
            <person name="Xu R."/>
        </authorList>
    </citation>
    <scope>NUCLEOTIDE SEQUENCE [LARGE SCALE GENOMIC DNA]</scope>
    <source>
        <strain evidence="1 2">S1E40</strain>
    </source>
</reference>
<name>A0ABX2Z592_9PSED</name>
<proteinExistence type="predicted"/>
<sequence>MTGGWTLSSKSWDAIALAYCAASVQGLSISGAFRIDDTDTVLENLSQALPVRVHYLTRYWASIEPA</sequence>
<evidence type="ECO:0000313" key="2">
    <source>
        <dbReference type="Proteomes" id="UP000095081"/>
    </source>
</evidence>
<evidence type="ECO:0000313" key="1">
    <source>
        <dbReference type="EMBL" id="OCW30247.1"/>
    </source>
</evidence>
<protein>
    <submittedName>
        <fullName evidence="1">Uncharacterized protein</fullName>
    </submittedName>
</protein>
<organism evidence="1 2">
    <name type="scientific">Pseudomonas aylmerensis</name>
    <dbReference type="NCBI Taxonomy" id="1869229"/>
    <lineage>
        <taxon>Bacteria</taxon>
        <taxon>Pseudomonadati</taxon>
        <taxon>Pseudomonadota</taxon>
        <taxon>Gammaproteobacteria</taxon>
        <taxon>Pseudomonadales</taxon>
        <taxon>Pseudomonadaceae</taxon>
        <taxon>Pseudomonas</taxon>
    </lineage>
</organism>
<comment type="caution">
    <text evidence="1">The sequence shown here is derived from an EMBL/GenBank/DDBJ whole genome shotgun (WGS) entry which is preliminary data.</text>
</comment>
<accession>A0ABX2Z592</accession>
<dbReference type="EMBL" id="MAUE01000002">
    <property type="protein sequence ID" value="OCW30247.1"/>
    <property type="molecule type" value="Genomic_DNA"/>
</dbReference>
<gene>
    <name evidence="1" type="ORF">BBG20_01690</name>
</gene>
<dbReference type="Proteomes" id="UP000095081">
    <property type="component" value="Unassembled WGS sequence"/>
</dbReference>
<keyword evidence="2" id="KW-1185">Reference proteome</keyword>